<protein>
    <submittedName>
        <fullName evidence="4">Coiled-coil domain-containing protein 112-like</fullName>
    </submittedName>
</protein>
<dbReference type="GeneID" id="115879774"/>
<dbReference type="PANTHER" id="PTHR21549:SF0">
    <property type="entry name" value="COILED-COIL DOMAIN-CONTAINING PROTEIN 112"/>
    <property type="match status" value="1"/>
</dbReference>
<dbReference type="InterPro" id="IPR039902">
    <property type="entry name" value="CCDC148/CCDC112"/>
</dbReference>
<name>A0A6J2XMN7_SITOR</name>
<accession>A0A6J2XMN7</accession>
<dbReference type="Proteomes" id="UP000504635">
    <property type="component" value="Unplaced"/>
</dbReference>
<keyword evidence="1 2" id="KW-0175">Coiled coil</keyword>
<dbReference type="OrthoDB" id="2152435at2759"/>
<evidence type="ECO:0000256" key="2">
    <source>
        <dbReference type="SAM" id="Coils"/>
    </source>
</evidence>
<dbReference type="KEGG" id="soy:115879774"/>
<reference evidence="4" key="1">
    <citation type="submission" date="2025-08" db="UniProtKB">
        <authorList>
            <consortium name="RefSeq"/>
        </authorList>
    </citation>
    <scope>IDENTIFICATION</scope>
    <source>
        <tissue evidence="4">Gonads</tissue>
    </source>
</reference>
<dbReference type="InParanoid" id="A0A6J2XMN7"/>
<dbReference type="AlphaFoldDB" id="A0A6J2XMN7"/>
<gene>
    <name evidence="4" type="primary">LOC115879774</name>
</gene>
<evidence type="ECO:0000313" key="4">
    <source>
        <dbReference type="RefSeq" id="XP_030752622.1"/>
    </source>
</evidence>
<feature type="coiled-coil region" evidence="2">
    <location>
        <begin position="52"/>
        <end position="79"/>
    </location>
</feature>
<proteinExistence type="predicted"/>
<dbReference type="PANTHER" id="PTHR21549">
    <property type="entry name" value="MUTATED IN BLADDER CANCER 1"/>
    <property type="match status" value="1"/>
</dbReference>
<organism evidence="3 4">
    <name type="scientific">Sitophilus oryzae</name>
    <name type="common">Rice weevil</name>
    <name type="synonym">Curculio oryzae</name>
    <dbReference type="NCBI Taxonomy" id="7048"/>
    <lineage>
        <taxon>Eukaryota</taxon>
        <taxon>Metazoa</taxon>
        <taxon>Ecdysozoa</taxon>
        <taxon>Arthropoda</taxon>
        <taxon>Hexapoda</taxon>
        <taxon>Insecta</taxon>
        <taxon>Pterygota</taxon>
        <taxon>Neoptera</taxon>
        <taxon>Endopterygota</taxon>
        <taxon>Coleoptera</taxon>
        <taxon>Polyphaga</taxon>
        <taxon>Cucujiformia</taxon>
        <taxon>Curculionidae</taxon>
        <taxon>Dryophthorinae</taxon>
        <taxon>Sitophilus</taxon>
    </lineage>
</organism>
<dbReference type="RefSeq" id="XP_030752622.1">
    <property type="nucleotide sequence ID" value="XM_030896762.1"/>
</dbReference>
<evidence type="ECO:0000313" key="3">
    <source>
        <dbReference type="Proteomes" id="UP000504635"/>
    </source>
</evidence>
<sequence>MNIISNSDLNKLYQIEETLEKSIKSIIGKFESTQNFTADIIENFKQSNELRQKELLESRKKTRETLELLKAKQALLKNKEIQKINDFNKFKNVMVQIHENIINMKENAKETYNGLNDIAEDLYDELTMYYYGKLVEWNENSNITSNYECIPAKIKNKKLGQCKEVKKFLDFVYKSGGHENRWRKEDHLLFLKYKARYKNIEDVALNLHDTLPDISIDDIKLHDQWYKEYVDLKLKKKRAIALWKQGKNKKSNIVNNVEHNSCNEKEDIAANTGENLREKLQQWKLEKEQELQLEKEAQLRRMAEKIEKERLERLKQLEIKQIVNEWKESKLAYKKTEELSKRNHEELEKKRRAMEANKLIKQFQSMDELHILKMRQAHQKNSAKTIQRVRSGPASLRDPERLLKPTVVWAHRVKSINEPSVTTLSVLSTSKLAIPNWRKNIT</sequence>
<feature type="coiled-coil region" evidence="2">
    <location>
        <begin position="273"/>
        <end position="357"/>
    </location>
</feature>
<evidence type="ECO:0000256" key="1">
    <source>
        <dbReference type="ARBA" id="ARBA00023054"/>
    </source>
</evidence>
<keyword evidence="3" id="KW-1185">Reference proteome</keyword>